<gene>
    <name evidence="6" type="ORF">ENS29_07590</name>
</gene>
<dbReference type="EMBL" id="DSUH01000182">
    <property type="protein sequence ID" value="HGU32701.1"/>
    <property type="molecule type" value="Genomic_DNA"/>
</dbReference>
<dbReference type="Pfam" id="PF08352">
    <property type="entry name" value="oligo_HPY"/>
    <property type="match status" value="1"/>
</dbReference>
<protein>
    <submittedName>
        <fullName evidence="6">ATP-binding cassette domain-containing protein</fullName>
    </submittedName>
</protein>
<comment type="similarity">
    <text evidence="1">Belongs to the ABC transporter superfamily.</text>
</comment>
<evidence type="ECO:0000256" key="1">
    <source>
        <dbReference type="ARBA" id="ARBA00005417"/>
    </source>
</evidence>
<dbReference type="InterPro" id="IPR013563">
    <property type="entry name" value="Oligopep_ABC_C"/>
</dbReference>
<dbReference type="PROSITE" id="PS00211">
    <property type="entry name" value="ABC_TRANSPORTER_1"/>
    <property type="match status" value="1"/>
</dbReference>
<dbReference type="InterPro" id="IPR027417">
    <property type="entry name" value="P-loop_NTPase"/>
</dbReference>
<dbReference type="SUPFAM" id="SSF52540">
    <property type="entry name" value="P-loop containing nucleoside triphosphate hydrolases"/>
    <property type="match status" value="1"/>
</dbReference>
<feature type="domain" description="ABC transporter" evidence="5">
    <location>
        <begin position="5"/>
        <end position="255"/>
    </location>
</feature>
<dbReference type="FunFam" id="3.40.50.300:FF:000016">
    <property type="entry name" value="Oligopeptide ABC transporter ATP-binding component"/>
    <property type="match status" value="1"/>
</dbReference>
<dbReference type="SMART" id="SM00382">
    <property type="entry name" value="AAA"/>
    <property type="match status" value="1"/>
</dbReference>
<dbReference type="NCBIfam" id="TIGR01727">
    <property type="entry name" value="oligo_HPY"/>
    <property type="match status" value="1"/>
</dbReference>
<evidence type="ECO:0000256" key="2">
    <source>
        <dbReference type="ARBA" id="ARBA00022448"/>
    </source>
</evidence>
<dbReference type="GO" id="GO:0005524">
    <property type="term" value="F:ATP binding"/>
    <property type="evidence" value="ECO:0007669"/>
    <property type="project" value="UniProtKB-KW"/>
</dbReference>
<dbReference type="PROSITE" id="PS50893">
    <property type="entry name" value="ABC_TRANSPORTER_2"/>
    <property type="match status" value="1"/>
</dbReference>
<dbReference type="GO" id="GO:0015833">
    <property type="term" value="P:peptide transport"/>
    <property type="evidence" value="ECO:0007669"/>
    <property type="project" value="InterPro"/>
</dbReference>
<dbReference type="PANTHER" id="PTHR43776">
    <property type="entry name" value="TRANSPORT ATP-BINDING PROTEIN"/>
    <property type="match status" value="1"/>
</dbReference>
<evidence type="ECO:0000256" key="4">
    <source>
        <dbReference type="ARBA" id="ARBA00022840"/>
    </source>
</evidence>
<dbReference type="InterPro" id="IPR003439">
    <property type="entry name" value="ABC_transporter-like_ATP-bd"/>
</dbReference>
<dbReference type="GO" id="GO:0016887">
    <property type="term" value="F:ATP hydrolysis activity"/>
    <property type="evidence" value="ECO:0007669"/>
    <property type="project" value="InterPro"/>
</dbReference>
<dbReference type="InterPro" id="IPR003593">
    <property type="entry name" value="AAA+_ATPase"/>
</dbReference>
<evidence type="ECO:0000256" key="3">
    <source>
        <dbReference type="ARBA" id="ARBA00022741"/>
    </source>
</evidence>
<keyword evidence="3" id="KW-0547">Nucleotide-binding</keyword>
<accession>A0A7C4MNB1</accession>
<evidence type="ECO:0000313" key="6">
    <source>
        <dbReference type="EMBL" id="HGU32701.1"/>
    </source>
</evidence>
<name>A0A7C4MNB1_9BACT</name>
<dbReference type="InterPro" id="IPR050319">
    <property type="entry name" value="ABC_transp_ATP-bind"/>
</dbReference>
<proteinExistence type="inferred from homology"/>
<dbReference type="AlphaFoldDB" id="A0A7C4MNB1"/>
<keyword evidence="4 6" id="KW-0067">ATP-binding</keyword>
<dbReference type="CDD" id="cd03257">
    <property type="entry name" value="ABC_NikE_OppD_transporters"/>
    <property type="match status" value="1"/>
</dbReference>
<dbReference type="InterPro" id="IPR017871">
    <property type="entry name" value="ABC_transporter-like_CS"/>
</dbReference>
<reference evidence="6" key="1">
    <citation type="journal article" date="2020" name="mSystems">
        <title>Genome- and Community-Level Interaction Insights into Carbon Utilization and Element Cycling Functions of Hydrothermarchaeota in Hydrothermal Sediment.</title>
        <authorList>
            <person name="Zhou Z."/>
            <person name="Liu Y."/>
            <person name="Xu W."/>
            <person name="Pan J."/>
            <person name="Luo Z.H."/>
            <person name="Li M."/>
        </authorList>
    </citation>
    <scope>NUCLEOTIDE SEQUENCE [LARGE SCALE GENOMIC DNA]</scope>
    <source>
        <strain evidence="6">SpSt-477</strain>
    </source>
</reference>
<dbReference type="PANTHER" id="PTHR43776:SF7">
    <property type="entry name" value="D,D-DIPEPTIDE TRANSPORT ATP-BINDING PROTEIN DDPF-RELATED"/>
    <property type="match status" value="1"/>
</dbReference>
<organism evidence="6">
    <name type="scientific">Desulfatirhabdium butyrativorans</name>
    <dbReference type="NCBI Taxonomy" id="340467"/>
    <lineage>
        <taxon>Bacteria</taxon>
        <taxon>Pseudomonadati</taxon>
        <taxon>Thermodesulfobacteriota</taxon>
        <taxon>Desulfobacteria</taxon>
        <taxon>Desulfobacterales</taxon>
        <taxon>Desulfatirhabdiaceae</taxon>
        <taxon>Desulfatirhabdium</taxon>
    </lineage>
</organism>
<keyword evidence="2" id="KW-0813">Transport</keyword>
<evidence type="ECO:0000259" key="5">
    <source>
        <dbReference type="PROSITE" id="PS50893"/>
    </source>
</evidence>
<dbReference type="Pfam" id="PF00005">
    <property type="entry name" value="ABC_tran"/>
    <property type="match status" value="1"/>
</dbReference>
<dbReference type="GO" id="GO:0055085">
    <property type="term" value="P:transmembrane transport"/>
    <property type="evidence" value="ECO:0007669"/>
    <property type="project" value="UniProtKB-ARBA"/>
</dbReference>
<dbReference type="Gene3D" id="3.40.50.300">
    <property type="entry name" value="P-loop containing nucleotide triphosphate hydrolases"/>
    <property type="match status" value="1"/>
</dbReference>
<comment type="caution">
    <text evidence="6">The sequence shown here is derived from an EMBL/GenBank/DDBJ whole genome shotgun (WGS) entry which is preliminary data.</text>
</comment>
<sequence>MPPLLRVDNLVKSYPIRKGMFQVHPETFVAVDHISFRIHSGETLGIVGESGSGKTTTGRTVLFLEKPTSGTVLFEGRDIGNLDGRSLRSLRRQMQMIFQDPFESLNSRMTVGEIIEEPFFIHRSGSLRDRHRSVLELLDRVGLPASAIDKYPHEFSGGQRQRIGIARAIALRPKLIVCDEPVSSLDVSIQGQILNLLIDLQQELGMAYLFISHNLSVVKHISDRVAVMYRGRFVETAPAETLYRNPLHPYTRMLIDAIPTIDVRKRQAVQPDITETGAVPPSTGCHFAFRCPMQQELCIRERPELAPVHASDEPEHLVACHCRSNPSASS</sequence>